<keyword evidence="2" id="KW-0479">Metal-binding</keyword>
<accession>G9MUA9</accession>
<dbReference type="EMBL" id="ABDF02000051">
    <property type="protein sequence ID" value="EHK21959.1"/>
    <property type="molecule type" value="Genomic_DNA"/>
</dbReference>
<dbReference type="PROSITE" id="PS51365">
    <property type="entry name" value="RENAL_DIPEPTIDASE_2"/>
    <property type="match status" value="1"/>
</dbReference>
<dbReference type="STRING" id="413071.G9MUA9"/>
<keyword evidence="2" id="KW-0645">Protease</keyword>
<organism evidence="3 4">
    <name type="scientific">Hypocrea virens (strain Gv29-8 / FGSC 10586)</name>
    <name type="common">Gliocladium virens</name>
    <name type="synonym">Trichoderma virens</name>
    <dbReference type="NCBI Taxonomy" id="413071"/>
    <lineage>
        <taxon>Eukaryota</taxon>
        <taxon>Fungi</taxon>
        <taxon>Dikarya</taxon>
        <taxon>Ascomycota</taxon>
        <taxon>Pezizomycotina</taxon>
        <taxon>Sordariomycetes</taxon>
        <taxon>Hypocreomycetidae</taxon>
        <taxon>Hypocreales</taxon>
        <taxon>Hypocreaceae</taxon>
        <taxon>Trichoderma</taxon>
    </lineage>
</organism>
<dbReference type="Proteomes" id="UP000007115">
    <property type="component" value="Unassembled WGS sequence"/>
</dbReference>
<reference evidence="3 4" key="1">
    <citation type="journal article" date="2011" name="Genome Biol.">
        <title>Comparative genome sequence analysis underscores mycoparasitism as the ancestral life style of Trichoderma.</title>
        <authorList>
            <person name="Kubicek C.P."/>
            <person name="Herrera-Estrella A."/>
            <person name="Seidl-Seiboth V."/>
            <person name="Martinez D.A."/>
            <person name="Druzhinina I.S."/>
            <person name="Thon M."/>
            <person name="Zeilinger S."/>
            <person name="Casas-Flores S."/>
            <person name="Horwitz B.A."/>
            <person name="Mukherjee P.K."/>
            <person name="Mukherjee M."/>
            <person name="Kredics L."/>
            <person name="Alcaraz L.D."/>
            <person name="Aerts A."/>
            <person name="Antal Z."/>
            <person name="Atanasova L."/>
            <person name="Cervantes-Badillo M.G."/>
            <person name="Challacombe J."/>
            <person name="Chertkov O."/>
            <person name="McCluskey K."/>
            <person name="Coulpier F."/>
            <person name="Deshpande N."/>
            <person name="von Doehren H."/>
            <person name="Ebbole D.J."/>
            <person name="Esquivel-Naranjo E.U."/>
            <person name="Fekete E."/>
            <person name="Flipphi M."/>
            <person name="Glaser F."/>
            <person name="Gomez-Rodriguez E.Y."/>
            <person name="Gruber S."/>
            <person name="Han C."/>
            <person name="Henrissat B."/>
            <person name="Hermosa R."/>
            <person name="Hernandez-Onate M."/>
            <person name="Karaffa L."/>
            <person name="Kosti I."/>
            <person name="Le Crom S."/>
            <person name="Lindquist E."/>
            <person name="Lucas S."/>
            <person name="Luebeck M."/>
            <person name="Luebeck P.S."/>
            <person name="Margeot A."/>
            <person name="Metz B."/>
            <person name="Misra M."/>
            <person name="Nevalainen H."/>
            <person name="Omann M."/>
            <person name="Packer N."/>
            <person name="Perrone G."/>
            <person name="Uresti-Rivera E.E."/>
            <person name="Salamov A."/>
            <person name="Schmoll M."/>
            <person name="Seiboth B."/>
            <person name="Shapiro H."/>
            <person name="Sukno S."/>
            <person name="Tamayo-Ramos J.A."/>
            <person name="Tisch D."/>
            <person name="Wiest A."/>
            <person name="Wilkinson H.H."/>
            <person name="Zhang M."/>
            <person name="Coutinho P.M."/>
            <person name="Kenerley C.M."/>
            <person name="Monte E."/>
            <person name="Baker S.E."/>
            <person name="Grigoriev I.V."/>
        </authorList>
    </citation>
    <scope>NUCLEOTIDE SEQUENCE [LARGE SCALE GENOMIC DNA]</scope>
    <source>
        <strain evidence="4">Gv29-8 / FGSC 10586</strain>
    </source>
</reference>
<evidence type="ECO:0000313" key="4">
    <source>
        <dbReference type="Proteomes" id="UP000007115"/>
    </source>
</evidence>
<evidence type="ECO:0000256" key="1">
    <source>
        <dbReference type="ARBA" id="ARBA00022997"/>
    </source>
</evidence>
<protein>
    <recommendedName>
        <fullName evidence="2">Dipeptidase</fullName>
        <ecNumber evidence="2">3.4.13.19</ecNumber>
    </recommendedName>
</protein>
<dbReference type="GeneID" id="25791069"/>
<dbReference type="Gene3D" id="3.20.20.140">
    <property type="entry name" value="Metal-dependent hydrolases"/>
    <property type="match status" value="1"/>
</dbReference>
<dbReference type="HOGENOM" id="CLU_031404_4_0_1"/>
<dbReference type="GO" id="GO:0006508">
    <property type="term" value="P:proteolysis"/>
    <property type="evidence" value="ECO:0007669"/>
    <property type="project" value="UniProtKB-KW"/>
</dbReference>
<dbReference type="eggNOG" id="KOG4127">
    <property type="taxonomic scope" value="Eukaryota"/>
</dbReference>
<keyword evidence="1 2" id="KW-0224">Dipeptidase</keyword>
<dbReference type="MEROPS" id="M19.013"/>
<keyword evidence="2" id="KW-0482">Metalloprotease</keyword>
<dbReference type="PANTHER" id="PTHR10443">
    <property type="entry name" value="MICROSOMAL DIPEPTIDASE"/>
    <property type="match status" value="1"/>
</dbReference>
<gene>
    <name evidence="3" type="ORF">TRIVIDRAFT_216163</name>
</gene>
<dbReference type="AlphaFoldDB" id="G9MUA9"/>
<dbReference type="InParanoid" id="G9MUA9"/>
<proteinExistence type="inferred from homology"/>
<dbReference type="SUPFAM" id="SSF51556">
    <property type="entry name" value="Metallo-dependent hydrolases"/>
    <property type="match status" value="1"/>
</dbReference>
<comment type="caution">
    <text evidence="3">The sequence shown here is derived from an EMBL/GenBank/DDBJ whole genome shotgun (WGS) entry which is preliminary data.</text>
</comment>
<name>G9MUA9_HYPVG</name>
<dbReference type="OMA" id="QQPRACF"/>
<keyword evidence="2" id="KW-0378">Hydrolase</keyword>
<comment type="cofactor">
    <cofactor evidence="2">
        <name>Zn(2+)</name>
        <dbReference type="ChEBI" id="CHEBI:29105"/>
    </cofactor>
</comment>
<dbReference type="GO" id="GO:0046872">
    <property type="term" value="F:metal ion binding"/>
    <property type="evidence" value="ECO:0007669"/>
    <property type="project" value="UniProtKB-UniRule"/>
</dbReference>
<comment type="similarity">
    <text evidence="2">Belongs to the metallo-dependent hydrolases superfamily. Peptidase M19 family.</text>
</comment>
<dbReference type="VEuPathDB" id="FungiDB:TRIVIDRAFT_216163"/>
<evidence type="ECO:0000313" key="3">
    <source>
        <dbReference type="EMBL" id="EHK21959.1"/>
    </source>
</evidence>
<dbReference type="RefSeq" id="XP_013956152.1">
    <property type="nucleotide sequence ID" value="XM_014100677.1"/>
</dbReference>
<comment type="catalytic activity">
    <reaction evidence="2">
        <text>an L-aminoacyl-L-amino acid + H2O = 2 an L-alpha-amino acid</text>
        <dbReference type="Rhea" id="RHEA:48940"/>
        <dbReference type="ChEBI" id="CHEBI:15377"/>
        <dbReference type="ChEBI" id="CHEBI:59869"/>
        <dbReference type="ChEBI" id="CHEBI:77460"/>
        <dbReference type="EC" id="3.4.13.19"/>
    </reaction>
</comment>
<dbReference type="InterPro" id="IPR008257">
    <property type="entry name" value="Pept_M19"/>
</dbReference>
<evidence type="ECO:0000256" key="2">
    <source>
        <dbReference type="RuleBase" id="RU341113"/>
    </source>
</evidence>
<keyword evidence="2" id="KW-0862">Zinc</keyword>
<sequence>MSTSTAQSEIPSEDLQTALQILAEVPLIDGHNDWPCNIRGWFGNNVRHEDFNLNSVPIGQTDLERLGRGRVGGQFWSAFVSCPPSEPGHEPQDGAYLESMRKTLQQIDLIYLMIEMYPTRFALARNSADVLEVFRSGRIACMIGLEGLHQIGNSFSCLRLYRSLGVRYITLTHNCNNLYADSATAPVLHGGLSERGRRAVQEMNRTGLIVDLSHTSDAVQKEVLSLSRAPVIFSHSSCYSVCPHRRNVSDSVLDQLKQNGGVIMICFLRELVAPPNGGDPSLSDVVDHIIYAGERIGYEHVGIGSDFDGMLKGPDGLDEVSQYPQLVSALVTRGVSTQDIKRVIGLNILRVLDQVDAVSSTIRLNNSQLPECDSFPSSWTAEERNMMYQEGLRRQETAGKK</sequence>
<dbReference type="EC" id="3.4.13.19" evidence="2"/>
<dbReference type="CDD" id="cd01301">
    <property type="entry name" value="rDP_like"/>
    <property type="match status" value="1"/>
</dbReference>
<dbReference type="OrthoDB" id="445695at2759"/>
<dbReference type="InterPro" id="IPR032466">
    <property type="entry name" value="Metal_Hydrolase"/>
</dbReference>
<dbReference type="GO" id="GO:0070573">
    <property type="term" value="F:metallodipeptidase activity"/>
    <property type="evidence" value="ECO:0007669"/>
    <property type="project" value="InterPro"/>
</dbReference>
<keyword evidence="4" id="KW-1185">Reference proteome</keyword>
<dbReference type="Pfam" id="PF01244">
    <property type="entry name" value="Peptidase_M19"/>
    <property type="match status" value="1"/>
</dbReference>
<dbReference type="PANTHER" id="PTHR10443:SF12">
    <property type="entry name" value="DIPEPTIDASE"/>
    <property type="match status" value="1"/>
</dbReference>